<dbReference type="EMBL" id="JADGIZ020000007">
    <property type="protein sequence ID" value="KAL2918210.1"/>
    <property type="molecule type" value="Genomic_DNA"/>
</dbReference>
<dbReference type="SUPFAM" id="SSF52540">
    <property type="entry name" value="P-loop containing nucleoside triphosphate hydrolases"/>
    <property type="match status" value="1"/>
</dbReference>
<name>A0ABR4NFE9_9FUNG</name>
<keyword evidence="6" id="KW-0862">Zinc</keyword>
<dbReference type="Gene3D" id="3.60.40.10">
    <property type="entry name" value="PPM-type phosphatase domain"/>
    <property type="match status" value="1"/>
</dbReference>
<keyword evidence="4" id="KW-0430">Lectin</keyword>
<comment type="similarity">
    <text evidence="2">Belongs to the calreticulin family.</text>
</comment>
<dbReference type="InterPro" id="IPR009033">
    <property type="entry name" value="Calreticulin/calnexin_P_dom_sf"/>
</dbReference>
<dbReference type="SMART" id="SM00332">
    <property type="entry name" value="PP2Cc"/>
    <property type="match status" value="1"/>
</dbReference>
<keyword evidence="5" id="KW-0256">Endoplasmic reticulum</keyword>
<keyword evidence="3" id="KW-0479">Metal-binding</keyword>
<proteinExistence type="inferred from homology"/>
<keyword evidence="8" id="KW-0143">Chaperone</keyword>
<dbReference type="Gene3D" id="3.40.50.300">
    <property type="entry name" value="P-loop containing nucleotide triphosphate hydrolases"/>
    <property type="match status" value="1"/>
</dbReference>
<feature type="compositionally biased region" description="Basic and acidic residues" evidence="9">
    <location>
        <begin position="1153"/>
        <end position="1173"/>
    </location>
</feature>
<gene>
    <name evidence="11" type="ORF">HK105_202137</name>
</gene>
<dbReference type="CDD" id="cd00143">
    <property type="entry name" value="PP2Cc"/>
    <property type="match status" value="1"/>
</dbReference>
<organism evidence="11 12">
    <name type="scientific">Polyrhizophydium stewartii</name>
    <dbReference type="NCBI Taxonomy" id="2732419"/>
    <lineage>
        <taxon>Eukaryota</taxon>
        <taxon>Fungi</taxon>
        <taxon>Fungi incertae sedis</taxon>
        <taxon>Chytridiomycota</taxon>
        <taxon>Chytridiomycota incertae sedis</taxon>
        <taxon>Chytridiomycetes</taxon>
        <taxon>Rhizophydiales</taxon>
        <taxon>Rhizophydiales incertae sedis</taxon>
        <taxon>Polyrhizophydium</taxon>
    </lineage>
</organism>
<evidence type="ECO:0000313" key="11">
    <source>
        <dbReference type="EMBL" id="KAL2918210.1"/>
    </source>
</evidence>
<dbReference type="Gene3D" id="2.60.120.200">
    <property type="match status" value="1"/>
</dbReference>
<dbReference type="InterPro" id="IPR036457">
    <property type="entry name" value="PPM-type-like_dom_sf"/>
</dbReference>
<evidence type="ECO:0000256" key="3">
    <source>
        <dbReference type="ARBA" id="ARBA00022723"/>
    </source>
</evidence>
<keyword evidence="12" id="KW-1185">Reference proteome</keyword>
<evidence type="ECO:0000313" key="12">
    <source>
        <dbReference type="Proteomes" id="UP001527925"/>
    </source>
</evidence>
<evidence type="ECO:0000256" key="8">
    <source>
        <dbReference type="ARBA" id="ARBA00023186"/>
    </source>
</evidence>
<evidence type="ECO:0000256" key="6">
    <source>
        <dbReference type="ARBA" id="ARBA00022833"/>
    </source>
</evidence>
<dbReference type="InterPro" id="IPR003959">
    <property type="entry name" value="ATPase_AAA_core"/>
</dbReference>
<comment type="caution">
    <text evidence="11">The sequence shown here is derived from an EMBL/GenBank/DDBJ whole genome shotgun (WGS) entry which is preliminary data.</text>
</comment>
<dbReference type="Proteomes" id="UP001527925">
    <property type="component" value="Unassembled WGS sequence"/>
</dbReference>
<dbReference type="InterPro" id="IPR001580">
    <property type="entry name" value="Calret/calnex"/>
</dbReference>
<dbReference type="SUPFAM" id="SSF81606">
    <property type="entry name" value="PP2C-like"/>
    <property type="match status" value="1"/>
</dbReference>
<dbReference type="SUPFAM" id="SSF49899">
    <property type="entry name" value="Concanavalin A-like lectins/glucanases"/>
    <property type="match status" value="1"/>
</dbReference>
<protein>
    <recommendedName>
        <fullName evidence="10">PPM-type phosphatase domain-containing protein</fullName>
    </recommendedName>
</protein>
<comment type="subcellular location">
    <subcellularLocation>
        <location evidence="1">Endoplasmic reticulum</location>
    </subcellularLocation>
</comment>
<feature type="region of interest" description="Disordered" evidence="9">
    <location>
        <begin position="733"/>
        <end position="769"/>
    </location>
</feature>
<dbReference type="PROSITE" id="PS51746">
    <property type="entry name" value="PPM_2"/>
    <property type="match status" value="1"/>
</dbReference>
<dbReference type="PROSITE" id="PS00803">
    <property type="entry name" value="CALRETICULIN_1"/>
    <property type="match status" value="1"/>
</dbReference>
<dbReference type="InterPro" id="IPR003593">
    <property type="entry name" value="AAA+_ATPase"/>
</dbReference>
<dbReference type="PROSITE" id="PS00804">
    <property type="entry name" value="CALRETICULIN_2"/>
    <property type="match status" value="1"/>
</dbReference>
<evidence type="ECO:0000256" key="2">
    <source>
        <dbReference type="ARBA" id="ARBA00010983"/>
    </source>
</evidence>
<dbReference type="PANTHER" id="PTHR11073">
    <property type="entry name" value="CALRETICULIN AND CALNEXIN"/>
    <property type="match status" value="1"/>
</dbReference>
<dbReference type="PANTHER" id="PTHR11073:SF2">
    <property type="entry name" value="CALRETICULIN"/>
    <property type="match status" value="1"/>
</dbReference>
<dbReference type="InterPro" id="IPR013320">
    <property type="entry name" value="ConA-like_dom_sf"/>
</dbReference>
<dbReference type="SMART" id="SM00382">
    <property type="entry name" value="AAA"/>
    <property type="match status" value="1"/>
</dbReference>
<dbReference type="PRINTS" id="PR00626">
    <property type="entry name" value="CALRETICULIN"/>
</dbReference>
<dbReference type="InterPro" id="IPR001932">
    <property type="entry name" value="PPM-type_phosphatase-like_dom"/>
</dbReference>
<dbReference type="Pfam" id="PF07228">
    <property type="entry name" value="SpoIIE"/>
    <property type="match status" value="1"/>
</dbReference>
<feature type="region of interest" description="Disordered" evidence="9">
    <location>
        <begin position="1011"/>
        <end position="1040"/>
    </location>
</feature>
<feature type="compositionally biased region" description="Basic and acidic residues" evidence="9">
    <location>
        <begin position="1189"/>
        <end position="1224"/>
    </location>
</feature>
<dbReference type="SMART" id="SM00331">
    <property type="entry name" value="PP2C_SIG"/>
    <property type="match status" value="1"/>
</dbReference>
<evidence type="ECO:0000259" key="10">
    <source>
        <dbReference type="PROSITE" id="PS51746"/>
    </source>
</evidence>
<evidence type="ECO:0000256" key="9">
    <source>
        <dbReference type="SAM" id="MobiDB-lite"/>
    </source>
</evidence>
<sequence length="1224" mass="135093">MALRELLGGAAAGLLDAAALVCADSRDAAESVGSLSGELGLEVVEVDIVAAMLESPQDLRRWIMNSVARAVETTARASGMAPQSELGRSVILVMDAPAWIPAKDAREELLGAFLLGMRILRERGRPYMLLLHAKSREDLERMHPAFRDLVQDTVELAATDGSLGDLRQRLSGILAQISGDKVILPSHVTLPRQWSELTGAQTHLMARRIATRVLARQNGDEARVAVQDDDLAAVASSQGQTAMRRAQAMPKESRVTWDDIGGYARVKALLQESVIWFHRHADAFARLGIQPPKGVLLYGPPGTGKTLMARAVASESGADFLLLSLPELVHGHVGDSEKALAAAFREARKRAPCIIFLDEIDALFQRRDGAGDLNAKLVSQVAMELDALRWDSAQVVFLAATNHPEMLDASLLRPGRIDRAIEVGPAGAADSATHVRKSFQFMLAAAGKAKGSDVVVKSPPPGQSEYASVQVGEDSYFMRPDSMGVADGVGGWSEVKGANAALYSLKMMHYAHSEFEKYDDLTIIDYTVDDYATVSPKDVLARAYQRVNEDAAREKLLGSTTALIVVLRDNELRVANLGDCGIMVVRGHEAIFRNEEQQHSFNFPYQLGTISKDSPADAQLFTIKVQEGDIVVLGTDGLFDNVFDEEIVDIIGVHTHASKPELSDPQRMTDALLFRAREVAEDNRSASSPFQTRAIQEGFYYQGGKMDDVTVLVGIIRPAVTLDLEHVKKVDKSEFDESRAGQASTELQSRKRSHTIESDEESDRPDRTRSDRVVACFQTFPNVPTMLLAPTFGLAALLVSQLASAKTYFKETFSTSTVPSRWVVSEKRTDFGEWKVSPGKFYADADVSRGLQTSQDARFYAISAPFDSEFDNKDKTLVVQFSAKFEQNIDCGGGYVKVMPKAFDPKEFDGDTIYNLMFGPDICGNSKKIHVIFNYKGQNHLITRTIEPGSDQMTHLYTLVVKPDQTYQVLLDQKEVASGSMLEDWNFLPPKTIPDPAAKKPDDWVDEAEIDDPTDVKPAGWDDIPATIPDPKAVRPEDWDDEMDGEWEAPRIENPDYKGPWLPKRIPNPKYKGPWVHPKIENPEYAADDSIYAYKSAFIGFDLWQVKSGTIFDNIIVTDSVDEAKAFADKTFAKFVDAEKEAKAKLDADEEAKLKADTKKDDGKKEDDKKDDEPATNGGMKFEFEEEVEAKTETKEEVKAEEPKKAETKEEAKKSETGDSHDEL</sequence>
<accession>A0ABR4NFE9</accession>
<dbReference type="Pfam" id="PF00004">
    <property type="entry name" value="AAA"/>
    <property type="match status" value="1"/>
</dbReference>
<dbReference type="InterPro" id="IPR027417">
    <property type="entry name" value="P-loop_NTPase"/>
</dbReference>
<evidence type="ECO:0000256" key="1">
    <source>
        <dbReference type="ARBA" id="ARBA00004240"/>
    </source>
</evidence>
<dbReference type="Gene3D" id="2.10.250.10">
    <property type="entry name" value="Calreticulin/calnexin, P domain"/>
    <property type="match status" value="1"/>
</dbReference>
<reference evidence="11 12" key="1">
    <citation type="submission" date="2023-09" db="EMBL/GenBank/DDBJ databases">
        <title>Pangenome analysis of Batrachochytrium dendrobatidis and related Chytrids.</title>
        <authorList>
            <person name="Yacoub M.N."/>
            <person name="Stajich J.E."/>
            <person name="James T.Y."/>
        </authorList>
    </citation>
    <scope>NUCLEOTIDE SEQUENCE [LARGE SCALE GENOMIC DNA]</scope>
    <source>
        <strain evidence="11 12">JEL0888</strain>
    </source>
</reference>
<feature type="domain" description="PPM-type phosphatase" evidence="10">
    <location>
        <begin position="453"/>
        <end position="716"/>
    </location>
</feature>
<dbReference type="InterPro" id="IPR018124">
    <property type="entry name" value="Calret/calnex_CS"/>
</dbReference>
<keyword evidence="7" id="KW-0106">Calcium</keyword>
<dbReference type="Pfam" id="PF00262">
    <property type="entry name" value="Calreticulin"/>
    <property type="match status" value="1"/>
</dbReference>
<evidence type="ECO:0000256" key="4">
    <source>
        <dbReference type="ARBA" id="ARBA00022734"/>
    </source>
</evidence>
<dbReference type="SUPFAM" id="SSF63887">
    <property type="entry name" value="P-domain of calnexin/calreticulin"/>
    <property type="match status" value="1"/>
</dbReference>
<feature type="region of interest" description="Disordered" evidence="9">
    <location>
        <begin position="1153"/>
        <end position="1224"/>
    </location>
</feature>
<evidence type="ECO:0000256" key="5">
    <source>
        <dbReference type="ARBA" id="ARBA00022824"/>
    </source>
</evidence>
<evidence type="ECO:0000256" key="7">
    <source>
        <dbReference type="ARBA" id="ARBA00022837"/>
    </source>
</evidence>